<keyword evidence="7 8" id="KW-0472">Membrane</keyword>
<evidence type="ECO:0000256" key="6">
    <source>
        <dbReference type="ARBA" id="ARBA00022989"/>
    </source>
</evidence>
<keyword evidence="2" id="KW-1003">Cell membrane</keyword>
<feature type="transmembrane region" description="Helical" evidence="8">
    <location>
        <begin position="673"/>
        <end position="692"/>
    </location>
</feature>
<feature type="transmembrane region" description="Helical" evidence="8">
    <location>
        <begin position="405"/>
        <end position="422"/>
    </location>
</feature>
<evidence type="ECO:0000256" key="5">
    <source>
        <dbReference type="ARBA" id="ARBA00022692"/>
    </source>
</evidence>
<evidence type="ECO:0000256" key="7">
    <source>
        <dbReference type="ARBA" id="ARBA00023136"/>
    </source>
</evidence>
<organism evidence="10 11">
    <name type="scientific">Candidatus Chloroploca asiatica</name>
    <dbReference type="NCBI Taxonomy" id="1506545"/>
    <lineage>
        <taxon>Bacteria</taxon>
        <taxon>Bacillati</taxon>
        <taxon>Chloroflexota</taxon>
        <taxon>Chloroflexia</taxon>
        <taxon>Chloroflexales</taxon>
        <taxon>Chloroflexineae</taxon>
        <taxon>Oscillochloridaceae</taxon>
        <taxon>Candidatus Chloroploca</taxon>
    </lineage>
</organism>
<evidence type="ECO:0000313" key="10">
    <source>
        <dbReference type="EMBL" id="PDV98756.1"/>
    </source>
</evidence>
<dbReference type="GO" id="GO:0009103">
    <property type="term" value="P:lipopolysaccharide biosynthetic process"/>
    <property type="evidence" value="ECO:0007669"/>
    <property type="project" value="UniProtKB-ARBA"/>
</dbReference>
<keyword evidence="4" id="KW-0808">Transferase</keyword>
<feature type="transmembrane region" description="Helical" evidence="8">
    <location>
        <begin position="431"/>
        <end position="448"/>
    </location>
</feature>
<dbReference type="InterPro" id="IPR038731">
    <property type="entry name" value="RgtA/B/C-like"/>
</dbReference>
<feature type="transmembrane region" description="Helical" evidence="8">
    <location>
        <begin position="631"/>
        <end position="653"/>
    </location>
</feature>
<dbReference type="PANTHER" id="PTHR33908">
    <property type="entry name" value="MANNOSYLTRANSFERASE YKCB-RELATED"/>
    <property type="match status" value="1"/>
</dbReference>
<dbReference type="AlphaFoldDB" id="A0A2H3L8X5"/>
<dbReference type="GO" id="GO:0005886">
    <property type="term" value="C:plasma membrane"/>
    <property type="evidence" value="ECO:0007669"/>
    <property type="project" value="UniProtKB-SubCell"/>
</dbReference>
<feature type="domain" description="Glycosyltransferase RgtA/B/C/D-like" evidence="9">
    <location>
        <begin position="334"/>
        <end position="496"/>
    </location>
</feature>
<name>A0A2H3L8X5_9CHLR</name>
<accession>A0A2H3L8X5</accession>
<comment type="caution">
    <text evidence="10">The sequence shown here is derived from an EMBL/GenBank/DDBJ whole genome shotgun (WGS) entry which is preliminary data.</text>
</comment>
<dbReference type="Proteomes" id="UP000220922">
    <property type="component" value="Unassembled WGS sequence"/>
</dbReference>
<proteinExistence type="predicted"/>
<keyword evidence="3" id="KW-0328">Glycosyltransferase</keyword>
<dbReference type="GO" id="GO:0016763">
    <property type="term" value="F:pentosyltransferase activity"/>
    <property type="evidence" value="ECO:0007669"/>
    <property type="project" value="TreeGrafter"/>
</dbReference>
<evidence type="ECO:0000256" key="1">
    <source>
        <dbReference type="ARBA" id="ARBA00004651"/>
    </source>
</evidence>
<evidence type="ECO:0000256" key="8">
    <source>
        <dbReference type="SAM" id="Phobius"/>
    </source>
</evidence>
<protein>
    <recommendedName>
        <fullName evidence="9">Glycosyltransferase RgtA/B/C/D-like domain-containing protein</fullName>
    </recommendedName>
</protein>
<keyword evidence="11" id="KW-1185">Reference proteome</keyword>
<gene>
    <name evidence="10" type="ORF">A9Q02_02135</name>
</gene>
<evidence type="ECO:0000256" key="3">
    <source>
        <dbReference type="ARBA" id="ARBA00022676"/>
    </source>
</evidence>
<dbReference type="InterPro" id="IPR050297">
    <property type="entry name" value="LipidA_mod_glycosyltrf_83"/>
</dbReference>
<feature type="transmembrane region" description="Helical" evidence="8">
    <location>
        <begin position="454"/>
        <end position="470"/>
    </location>
</feature>
<dbReference type="EMBL" id="LYXE01000090">
    <property type="protein sequence ID" value="PDV98756.1"/>
    <property type="molecule type" value="Genomic_DNA"/>
</dbReference>
<feature type="transmembrane region" description="Helical" evidence="8">
    <location>
        <begin position="274"/>
        <end position="296"/>
    </location>
</feature>
<feature type="transmembrane region" description="Helical" evidence="8">
    <location>
        <begin position="349"/>
        <end position="372"/>
    </location>
</feature>
<feature type="transmembrane region" description="Helical" evidence="8">
    <location>
        <begin position="584"/>
        <end position="610"/>
    </location>
</feature>
<comment type="subcellular location">
    <subcellularLocation>
        <location evidence="1">Cell membrane</location>
        <topology evidence="1">Multi-pass membrane protein</topology>
    </subcellularLocation>
</comment>
<evidence type="ECO:0000259" key="9">
    <source>
        <dbReference type="Pfam" id="PF13231"/>
    </source>
</evidence>
<keyword evidence="6 8" id="KW-1133">Transmembrane helix</keyword>
<dbReference type="PANTHER" id="PTHR33908:SF11">
    <property type="entry name" value="MEMBRANE PROTEIN"/>
    <property type="match status" value="1"/>
</dbReference>
<evidence type="ECO:0000256" key="4">
    <source>
        <dbReference type="ARBA" id="ARBA00022679"/>
    </source>
</evidence>
<feature type="transmembrane region" description="Helical" evidence="8">
    <location>
        <begin position="477"/>
        <end position="497"/>
    </location>
</feature>
<keyword evidence="5 8" id="KW-0812">Transmembrane</keyword>
<reference evidence="10 11" key="1">
    <citation type="submission" date="2016-05" db="EMBL/GenBank/DDBJ databases">
        <authorList>
            <person name="Lavstsen T."/>
            <person name="Jespersen J.S."/>
        </authorList>
    </citation>
    <scope>NUCLEOTIDE SEQUENCE [LARGE SCALE GENOMIC DNA]</scope>
    <source>
        <strain evidence="10 11">B7-9</strain>
    </source>
</reference>
<evidence type="ECO:0000256" key="2">
    <source>
        <dbReference type="ARBA" id="ARBA00022475"/>
    </source>
</evidence>
<feature type="transmembrane region" description="Helical" evidence="8">
    <location>
        <begin position="243"/>
        <end position="262"/>
    </location>
</feature>
<evidence type="ECO:0000313" key="11">
    <source>
        <dbReference type="Proteomes" id="UP000220922"/>
    </source>
</evidence>
<feature type="transmembrane region" description="Helical" evidence="8">
    <location>
        <begin position="218"/>
        <end position="237"/>
    </location>
</feature>
<feature type="transmembrane region" description="Helical" evidence="8">
    <location>
        <begin position="379"/>
        <end position="399"/>
    </location>
</feature>
<dbReference type="Pfam" id="PF13231">
    <property type="entry name" value="PMT_2"/>
    <property type="match status" value="1"/>
</dbReference>
<sequence length="803" mass="86892">MQSPEMSFRLVRAAIVAALAGALLIAALSQLPARHLVDVGGFDAAYVQGFHEAQRVTDTRDAPAYLEGSSGAARWSRASSALRFPQAGLPATVTVRFRGPPGRDVPLELWLNGGGEPVQYFADASWQEVTLPVAGGLLKATDFFVELRAPVTRLPDGREVGVLVDTVHYEVGPPPITPYPAQVLYGAIVGALLVLVTRACATPTQSMEKRWWHHHSRLVAAGIIGYGLLWFFFTRLQPPFYPYPLRDLPLVIIGALSAVLVIRDGPTLVERWPWLLKVAAPALVIAIWTGATLLAAQQHLTLSRPGVENDFRSFATRETLEQVFRADGFYNLGYPLLLWLVRPLTHDNAFLAGRLISAVSGALLLMSGYWLARNILASGPALVALMMLALSGTVAQYGLYVGTDMPFAACFVVSVAALIAGLQELRPPRQATVLLVLAGVAGGLAFLMRHPGLILLPWGLLLLSIVALTRSQQARRFRGLVVFLVAFLLTISPQLIINTIQTGQPLYNQQAKNVWLAVYGNIDWGRWDEAPNEIGLAELILRDPPRFFGNWANNIIGYLGSGAEDTSEFGRAIQLRLLGFPANWLALSGLLVWLALVAGALWPFLAPVWFRITGVSDSPDVPQDGGKVGGLLILIGLYVVTVSTGFLLPRFFLPLTALYAVAAGWFLGRVVGNGRLLVGAALFLSMVLWGGYGAGVRYVLDLQPADEIAAIRMVQAHVSDDQLLAGNVPARLPIAKYSAIAHQVIEWPSAEAIQTGITSAELDAARAAGAVYLLWDAAQGPPPLDNPEAALIAQTERYRLYRL</sequence>
<feature type="transmembrane region" description="Helical" evidence="8">
    <location>
        <begin position="179"/>
        <end position="197"/>
    </location>
</feature>